<feature type="region of interest" description="Disordered" evidence="2">
    <location>
        <begin position="553"/>
        <end position="582"/>
    </location>
</feature>
<dbReference type="EMBL" id="SGPK01000180">
    <property type="protein sequence ID" value="THH06714.1"/>
    <property type="molecule type" value="Genomic_DNA"/>
</dbReference>
<feature type="compositionally biased region" description="Acidic residues" evidence="2">
    <location>
        <begin position="501"/>
        <end position="517"/>
    </location>
</feature>
<name>A0A4S4L5Q0_9AGAM</name>
<dbReference type="AlphaFoldDB" id="A0A4S4L5Q0"/>
<feature type="region of interest" description="Disordered" evidence="2">
    <location>
        <begin position="493"/>
        <end position="517"/>
    </location>
</feature>
<evidence type="ECO:0000313" key="4">
    <source>
        <dbReference type="EMBL" id="THH06714.1"/>
    </source>
</evidence>
<evidence type="ECO:0000259" key="3">
    <source>
        <dbReference type="Pfam" id="PF00752"/>
    </source>
</evidence>
<dbReference type="Proteomes" id="UP000308199">
    <property type="component" value="Unassembled WGS sequence"/>
</dbReference>
<dbReference type="OrthoDB" id="25987at2759"/>
<organism evidence="4 5">
    <name type="scientific">Phellinidium pouzarii</name>
    <dbReference type="NCBI Taxonomy" id="167371"/>
    <lineage>
        <taxon>Eukaryota</taxon>
        <taxon>Fungi</taxon>
        <taxon>Dikarya</taxon>
        <taxon>Basidiomycota</taxon>
        <taxon>Agaricomycotina</taxon>
        <taxon>Agaricomycetes</taxon>
        <taxon>Hymenochaetales</taxon>
        <taxon>Hymenochaetaceae</taxon>
        <taxon>Phellinidium</taxon>
    </lineage>
</organism>
<dbReference type="Gene3D" id="3.40.50.1010">
    <property type="entry name" value="5'-nuclease"/>
    <property type="match status" value="1"/>
</dbReference>
<comment type="similarity">
    <text evidence="1">Belongs to the asteroid family.</text>
</comment>
<dbReference type="GO" id="GO:0004518">
    <property type="term" value="F:nuclease activity"/>
    <property type="evidence" value="ECO:0007669"/>
    <property type="project" value="InterPro"/>
</dbReference>
<dbReference type="PANTHER" id="PTHR15665">
    <property type="entry name" value="ASTEROID PROTEIN"/>
    <property type="match status" value="1"/>
</dbReference>
<sequence>MGVHGLSSFLRENKRALSTTLLFSAQGQNAEKTPLVVDGWSFIYKLVQDSNLPWVYGGEYVELARLVVKVVAAWLAVGLRPIFVFDGSKPSEKFATVVSRLNTSRVQQALLFFRTSSSSRNTRRFLNEAHIIPPLVYSVCVHALLTFRYEASEDESGNDGKNSERQLEIHFADEEGDPYAVELAGRVEGYVCGRDSDFVVLNSDGYRGYLSLDDLLWLVPDSEDHEAENNVEDGFQTVKSKKKAIPENVAGLGIIPPDSGGQTLSAALYTPASLAHHLKIPVGLLPLLGALVGNDFTKQGMSSTSMSSLSSPPIDQYKIRLLHASTTLRTCLRPPAGKRKQRAPQSVMELIQMTVAALLADRHAPASLTGADSQEMIVETIVQGIMPYAISSRPTDDVLLSETVCALHSPLECQLVLLLDRSDPDLPIYAVQIAALYLREYRLGRFSPSLMDILSTRTFWPRLFLEKPDVESATRSVSRPVREFGYALLEDGIGIPRDGGNEEEEGKEEEEEEDLDEMIDVVEEDSEESEYEDDVVADVGKLRGALLHLRLEEEEENEDSVGDKEHSVTEVSSSFHSPSVQSSSLRSPVLLSRLSYPRKPNSNRRMVITEYIRRGTRIVTEEVAVPAVQQLLTDFHKDETTDNDKLDKIPLQLQSQAVRIDALFHFLRVDRQSINGISKDDVMPVLSLRLVVRRMEDRAAEAENSKERQLERWTRREARAFLASVANTKSAVPLDPPEEVSERTIQQTAQISTALECIEHLVQILLLSDAVPGCAHRFSGLRFHALSASNASANLSSGRDVDVDDDVWRAAESGLEGCFAEERLGKKAKRKARQDAAVSLATSSSVNGKGKMSGAGSLYSLLADMQM</sequence>
<evidence type="ECO:0000313" key="5">
    <source>
        <dbReference type="Proteomes" id="UP000308199"/>
    </source>
</evidence>
<reference evidence="4 5" key="1">
    <citation type="submission" date="2019-02" db="EMBL/GenBank/DDBJ databases">
        <title>Genome sequencing of the rare red list fungi Phellinidium pouzarii.</title>
        <authorList>
            <person name="Buettner E."/>
            <person name="Kellner H."/>
        </authorList>
    </citation>
    <scope>NUCLEOTIDE SEQUENCE [LARGE SCALE GENOMIC DNA]</scope>
    <source>
        <strain evidence="4 5">DSM 108285</strain>
    </source>
</reference>
<gene>
    <name evidence="4" type="ORF">EW145_g3891</name>
</gene>
<protein>
    <recommendedName>
        <fullName evidence="3">XPG N-terminal domain-containing protein</fullName>
    </recommendedName>
</protein>
<keyword evidence="5" id="KW-1185">Reference proteome</keyword>
<proteinExistence type="inferred from homology"/>
<dbReference type="InterPro" id="IPR006085">
    <property type="entry name" value="XPG_DNA_repair_N"/>
</dbReference>
<comment type="caution">
    <text evidence="4">The sequence shown here is derived from an EMBL/GenBank/DDBJ whole genome shotgun (WGS) entry which is preliminary data.</text>
</comment>
<accession>A0A4S4L5Q0</accession>
<dbReference type="Pfam" id="PF00752">
    <property type="entry name" value="XPG_N"/>
    <property type="match status" value="1"/>
</dbReference>
<feature type="compositionally biased region" description="Low complexity" evidence="2">
    <location>
        <begin position="569"/>
        <end position="582"/>
    </location>
</feature>
<evidence type="ECO:0000256" key="1">
    <source>
        <dbReference type="ARBA" id="ARBA00007398"/>
    </source>
</evidence>
<dbReference type="PANTHER" id="PTHR15665:SF1">
    <property type="entry name" value="PROTEIN ASTEROID HOMOLOG 1"/>
    <property type="match status" value="1"/>
</dbReference>
<dbReference type="InterPro" id="IPR029060">
    <property type="entry name" value="PIN-like_dom_sf"/>
</dbReference>
<dbReference type="InterPro" id="IPR026832">
    <property type="entry name" value="Asteroid"/>
</dbReference>
<evidence type="ECO:0000256" key="2">
    <source>
        <dbReference type="SAM" id="MobiDB-lite"/>
    </source>
</evidence>
<dbReference type="SUPFAM" id="SSF88723">
    <property type="entry name" value="PIN domain-like"/>
    <property type="match status" value="1"/>
</dbReference>
<feature type="domain" description="XPG N-terminal" evidence="3">
    <location>
        <begin position="1"/>
        <end position="101"/>
    </location>
</feature>